<proteinExistence type="predicted"/>
<name>D7M4Q1_ARALL</name>
<sequence length="69" mass="7796">MTHTHQTNETTSHNHHHKGEKDITCQLMPSCVHYRILLPLALLLAPFTSATDPSCLMHFNSHLPARQPS</sequence>
<organism evidence="3">
    <name type="scientific">Arabidopsis lyrata subsp. lyrata</name>
    <name type="common">Lyre-leaved rock-cress</name>
    <dbReference type="NCBI Taxonomy" id="81972"/>
    <lineage>
        <taxon>Eukaryota</taxon>
        <taxon>Viridiplantae</taxon>
        <taxon>Streptophyta</taxon>
        <taxon>Embryophyta</taxon>
        <taxon>Tracheophyta</taxon>
        <taxon>Spermatophyta</taxon>
        <taxon>Magnoliopsida</taxon>
        <taxon>eudicotyledons</taxon>
        <taxon>Gunneridae</taxon>
        <taxon>Pentapetalae</taxon>
        <taxon>rosids</taxon>
        <taxon>malvids</taxon>
        <taxon>Brassicales</taxon>
        <taxon>Brassicaceae</taxon>
        <taxon>Camelineae</taxon>
        <taxon>Arabidopsis</taxon>
    </lineage>
</organism>
<dbReference type="EMBL" id="GL348718">
    <property type="protein sequence ID" value="EFH48461.1"/>
    <property type="molecule type" value="Genomic_DNA"/>
</dbReference>
<accession>D7M4Q1</accession>
<evidence type="ECO:0000313" key="2">
    <source>
        <dbReference type="EMBL" id="EFH48461.1"/>
    </source>
</evidence>
<feature type="region of interest" description="Disordered" evidence="1">
    <location>
        <begin position="1"/>
        <end position="20"/>
    </location>
</feature>
<dbReference type="Proteomes" id="UP000008694">
    <property type="component" value="Unassembled WGS sequence"/>
</dbReference>
<feature type="compositionally biased region" description="Polar residues" evidence="1">
    <location>
        <begin position="1"/>
        <end position="11"/>
    </location>
</feature>
<dbReference type="Gramene" id="scaffold_602748.1">
    <property type="protein sequence ID" value="scaffold_602748.1"/>
    <property type="gene ID" value="scaffold_602748.1"/>
</dbReference>
<dbReference type="HOGENOM" id="CLU_2779304_0_0_1"/>
<dbReference type="AlphaFoldDB" id="D7M4Q1"/>
<keyword evidence="3" id="KW-1185">Reference proteome</keyword>
<evidence type="ECO:0000313" key="3">
    <source>
        <dbReference type="Proteomes" id="UP000008694"/>
    </source>
</evidence>
<protein>
    <submittedName>
        <fullName evidence="2">Predicted protein</fullName>
    </submittedName>
</protein>
<evidence type="ECO:0000256" key="1">
    <source>
        <dbReference type="SAM" id="MobiDB-lite"/>
    </source>
</evidence>
<reference evidence="3" key="1">
    <citation type="journal article" date="2011" name="Nat. Genet.">
        <title>The Arabidopsis lyrata genome sequence and the basis of rapid genome size change.</title>
        <authorList>
            <person name="Hu T.T."/>
            <person name="Pattyn P."/>
            <person name="Bakker E.G."/>
            <person name="Cao J."/>
            <person name="Cheng J.-F."/>
            <person name="Clark R.M."/>
            <person name="Fahlgren N."/>
            <person name="Fawcett J.A."/>
            <person name="Grimwood J."/>
            <person name="Gundlach H."/>
            <person name="Haberer G."/>
            <person name="Hollister J.D."/>
            <person name="Ossowski S."/>
            <person name="Ottilar R.P."/>
            <person name="Salamov A.A."/>
            <person name="Schneeberger K."/>
            <person name="Spannagl M."/>
            <person name="Wang X."/>
            <person name="Yang L."/>
            <person name="Nasrallah M.E."/>
            <person name="Bergelson J."/>
            <person name="Carrington J.C."/>
            <person name="Gaut B.S."/>
            <person name="Schmutz J."/>
            <person name="Mayer K.F.X."/>
            <person name="Van de Peer Y."/>
            <person name="Grigoriev I.V."/>
            <person name="Nordborg M."/>
            <person name="Weigel D."/>
            <person name="Guo Y.-L."/>
        </authorList>
    </citation>
    <scope>NUCLEOTIDE SEQUENCE [LARGE SCALE GENOMIC DNA]</scope>
    <source>
        <strain evidence="3">cv. MN47</strain>
    </source>
</reference>
<gene>
    <name evidence="2" type="ORF">ARALYDRAFT_910691</name>
</gene>